<dbReference type="GO" id="GO:0046872">
    <property type="term" value="F:metal ion binding"/>
    <property type="evidence" value="ECO:0007669"/>
    <property type="project" value="UniProtKB-KW"/>
</dbReference>
<dbReference type="PANTHER" id="PTHR43160">
    <property type="entry name" value="ACONITATE HYDRATASE B"/>
    <property type="match status" value="1"/>
</dbReference>
<dbReference type="InterPro" id="IPR000573">
    <property type="entry name" value="AconitaseA/IPMdHydase_ssu_swvl"/>
</dbReference>
<evidence type="ECO:0000259" key="4">
    <source>
        <dbReference type="Pfam" id="PF00330"/>
    </source>
</evidence>
<dbReference type="InterPro" id="IPR050926">
    <property type="entry name" value="Aconitase/IPM_isomerase"/>
</dbReference>
<dbReference type="PANTHER" id="PTHR43160:SF4">
    <property type="entry name" value="ACONITATE HYDRATASE B"/>
    <property type="match status" value="1"/>
</dbReference>
<dbReference type="InterPro" id="IPR001030">
    <property type="entry name" value="Acoase/IPM_deHydtase_lsu_aba"/>
</dbReference>
<dbReference type="PRINTS" id="PR00415">
    <property type="entry name" value="ACONITASE"/>
</dbReference>
<protein>
    <submittedName>
        <fullName evidence="6">Aconitate hydratase</fullName>
        <ecNumber evidence="6">4.2.1.3</ecNumber>
    </submittedName>
</protein>
<keyword evidence="1" id="KW-0479">Metal-binding</keyword>
<dbReference type="SUPFAM" id="SSF53732">
    <property type="entry name" value="Aconitase iron-sulfur domain"/>
    <property type="match status" value="1"/>
</dbReference>
<dbReference type="PROSITE" id="PS01244">
    <property type="entry name" value="ACONITASE_2"/>
    <property type="match status" value="1"/>
</dbReference>
<evidence type="ECO:0000313" key="6">
    <source>
        <dbReference type="EMBL" id="RCU46921.1"/>
    </source>
</evidence>
<proteinExistence type="predicted"/>
<gene>
    <name evidence="6" type="ORF">DU504_06135</name>
</gene>
<dbReference type="SUPFAM" id="SSF52016">
    <property type="entry name" value="LeuD/IlvD-like"/>
    <property type="match status" value="1"/>
</dbReference>
<evidence type="ECO:0000259" key="5">
    <source>
        <dbReference type="Pfam" id="PF00694"/>
    </source>
</evidence>
<dbReference type="AlphaFoldDB" id="A0A368NBP8"/>
<feature type="domain" description="Aconitase/3-isopropylmalate dehydratase large subunit alpha/beta/alpha" evidence="4">
    <location>
        <begin position="7"/>
        <end position="285"/>
    </location>
</feature>
<dbReference type="InterPro" id="IPR036008">
    <property type="entry name" value="Aconitase_4Fe-4S_dom"/>
</dbReference>
<dbReference type="Proteomes" id="UP000252189">
    <property type="component" value="Unassembled WGS sequence"/>
</dbReference>
<comment type="caution">
    <text evidence="6">The sequence shown here is derived from an EMBL/GenBank/DDBJ whole genome shotgun (WGS) entry which is preliminary data.</text>
</comment>
<dbReference type="OrthoDB" id="255at2157"/>
<dbReference type="GO" id="GO:0003994">
    <property type="term" value="F:aconitate hydratase activity"/>
    <property type="evidence" value="ECO:0007669"/>
    <property type="project" value="UniProtKB-EC"/>
</dbReference>
<dbReference type="NCBIfam" id="NF005558">
    <property type="entry name" value="PRK07229.1"/>
    <property type="match status" value="1"/>
</dbReference>
<dbReference type="EMBL" id="QPHM01000001">
    <property type="protein sequence ID" value="RCU46921.1"/>
    <property type="molecule type" value="Genomic_DNA"/>
</dbReference>
<dbReference type="InterPro" id="IPR006250">
    <property type="entry name" value="Aconitase_put"/>
</dbReference>
<evidence type="ECO:0000256" key="3">
    <source>
        <dbReference type="ARBA" id="ARBA00023014"/>
    </source>
</evidence>
<keyword evidence="7" id="KW-1185">Reference proteome</keyword>
<dbReference type="InterPro" id="IPR015928">
    <property type="entry name" value="Aconitase/3IPM_dehydase_swvl"/>
</dbReference>
<accession>A0A368NBP8</accession>
<dbReference type="GO" id="GO:0051539">
    <property type="term" value="F:4 iron, 4 sulfur cluster binding"/>
    <property type="evidence" value="ECO:0007669"/>
    <property type="project" value="TreeGrafter"/>
</dbReference>
<organism evidence="6 7">
    <name type="scientific">Haloplanus salinus</name>
    <dbReference type="NCBI Taxonomy" id="1126245"/>
    <lineage>
        <taxon>Archaea</taxon>
        <taxon>Methanobacteriati</taxon>
        <taxon>Methanobacteriota</taxon>
        <taxon>Stenosarchaea group</taxon>
        <taxon>Halobacteria</taxon>
        <taxon>Halobacteriales</taxon>
        <taxon>Haloferacaceae</taxon>
        <taxon>Haloplanus</taxon>
    </lineage>
</organism>
<dbReference type="NCBIfam" id="TIGR01342">
    <property type="entry name" value="acon_putative"/>
    <property type="match status" value="1"/>
</dbReference>
<dbReference type="RefSeq" id="WP_114448472.1">
    <property type="nucleotide sequence ID" value="NZ_QPHM01000001.1"/>
</dbReference>
<reference evidence="6 7" key="1">
    <citation type="submission" date="2018-07" db="EMBL/GenBank/DDBJ databases">
        <title>Genome sequences of Haloplanus salinus JCM 18368T.</title>
        <authorList>
            <person name="Kim Y.B."/>
            <person name="Roh S.W."/>
        </authorList>
    </citation>
    <scope>NUCLEOTIDE SEQUENCE [LARGE SCALE GENOMIC DNA]</scope>
    <source>
        <strain evidence="6 7">JCM 18368</strain>
    </source>
</reference>
<keyword evidence="6" id="KW-0456">Lyase</keyword>
<evidence type="ECO:0000313" key="7">
    <source>
        <dbReference type="Proteomes" id="UP000252189"/>
    </source>
</evidence>
<feature type="domain" description="Aconitase A/isopropylmalate dehydratase small subunit swivel" evidence="5">
    <location>
        <begin position="529"/>
        <end position="581"/>
    </location>
</feature>
<dbReference type="GO" id="GO:0006099">
    <property type="term" value="P:tricarboxylic acid cycle"/>
    <property type="evidence" value="ECO:0007669"/>
    <property type="project" value="TreeGrafter"/>
</dbReference>
<name>A0A368NBP8_9EURY</name>
<sequence length="655" mass="70410">MGRTLTEKILEDHLVDGEVETGEEVGIAVDQTIAHDLTGTMAWLQFEALGLDEVQVEVAGQHCDHQTYQPDFKVSDDHRFLRSAAGTYGAYFARPGTGILHQVHKENFTAPGKTLIGADSHTPTAGGLGCLGIGTGGLDVATAMGGAPYYLDVPEIVNVRLEGELPEWSTAKDVILELLRRYSVKFGVGKVFEYTGPGVETLSAHERTVITNMGTELGATTSIFPSDERTEEFFERLGRSEDFAEVSPDPDAEYDDDVVVDLSAVEPLIACPSMPDNVVPVREVAGTQTDQVLVGSCTNGAYEDILPVAKLLRDREVATRTETIVAPGSKQAAEMAARNGLTAELMAAGVNISEATCGACIGAGHVPASDSVSVRTFNRNFEGRSGMEEDAVYLCSPEVAAATALTGEITDPRDLAAEVDDLEAPGFEYPERYIGASESDIIMPDQAVDDGLVKGPNIDEVPLKAPLGSELSGPALLKMPDNITTDHIIPATQEVSVYRSNVPKLSEFTLKRVDETFAGRAAEADGGFLVAGENYGQGSSREHAALCPMYLGIHGVLARSFARIHKSNLINFGLLPLTIDRETYERIEQGDRVELVDDAVETVESGQETFTVRVDGDWEAEAHLDANERERELLAAGGKLPHTRREFADGVDEEA</sequence>
<keyword evidence="2" id="KW-0408">Iron</keyword>
<dbReference type="InterPro" id="IPR015931">
    <property type="entry name" value="Acnase/IPM_dHydase_lsu_aba_1/3"/>
</dbReference>
<keyword evidence="3" id="KW-0411">Iron-sulfur</keyword>
<dbReference type="Pfam" id="PF00694">
    <property type="entry name" value="Aconitase_C"/>
    <property type="match status" value="1"/>
</dbReference>
<dbReference type="InterPro" id="IPR018136">
    <property type="entry name" value="Aconitase_4Fe-4S_BS"/>
</dbReference>
<dbReference type="Gene3D" id="3.20.19.10">
    <property type="entry name" value="Aconitase, domain 4"/>
    <property type="match status" value="1"/>
</dbReference>
<dbReference type="Gene3D" id="3.30.499.10">
    <property type="entry name" value="Aconitase, domain 3"/>
    <property type="match status" value="2"/>
</dbReference>
<evidence type="ECO:0000256" key="2">
    <source>
        <dbReference type="ARBA" id="ARBA00023004"/>
    </source>
</evidence>
<dbReference type="EC" id="4.2.1.3" evidence="6"/>
<evidence type="ECO:0000256" key="1">
    <source>
        <dbReference type="ARBA" id="ARBA00022723"/>
    </source>
</evidence>
<dbReference type="Pfam" id="PF00330">
    <property type="entry name" value="Aconitase"/>
    <property type="match status" value="1"/>
</dbReference>